<organism evidence="1 2">
    <name type="scientific">Lacinutrix venerupis</name>
    <dbReference type="NCBI Taxonomy" id="1486034"/>
    <lineage>
        <taxon>Bacteria</taxon>
        <taxon>Pseudomonadati</taxon>
        <taxon>Bacteroidota</taxon>
        <taxon>Flavobacteriia</taxon>
        <taxon>Flavobacteriales</taxon>
        <taxon>Flavobacteriaceae</taxon>
        <taxon>Lacinutrix</taxon>
    </lineage>
</organism>
<evidence type="ECO:0000313" key="2">
    <source>
        <dbReference type="Proteomes" id="UP000187506"/>
    </source>
</evidence>
<gene>
    <name evidence="1" type="ORF">BWR22_06260</name>
</gene>
<protein>
    <submittedName>
        <fullName evidence="1">Uncharacterized protein</fullName>
    </submittedName>
</protein>
<name>A0AAC9LNI0_9FLAO</name>
<dbReference type="KEGG" id="lvn:BWR22_06260"/>
<dbReference type="Proteomes" id="UP000187506">
    <property type="component" value="Chromosome"/>
</dbReference>
<dbReference type="RefSeq" id="WP_076732699.1">
    <property type="nucleotide sequence ID" value="NZ_CP019352.1"/>
</dbReference>
<proteinExistence type="predicted"/>
<dbReference type="AlphaFoldDB" id="A0AAC9LNI0"/>
<dbReference type="EMBL" id="CP019352">
    <property type="protein sequence ID" value="APX99926.1"/>
    <property type="molecule type" value="Genomic_DNA"/>
</dbReference>
<sequence length="238" mass="28300">MTKVILMRQLVCVLVFLFSVLSFSQNTKKEKIYEFNYLLEYSSTGGECFDKKCKFFKLINSNDNTYNLTFYNKGKDSFNLYFKDLYNYFSNAEILKTDFVKPDTLDFKCGYKNISRNGYANEIVELDDSYKLNYHKLKDTVINGKEAVKFAPIRKRRLKRGKIDVDDFVVIENNPEFKKINFNNYFELEQWNKSKLDFEGLLVFRKIKVTNRNLKNFKLKLVNTVKFKKVLKLTVDCE</sequence>
<keyword evidence="2" id="KW-1185">Reference proteome</keyword>
<evidence type="ECO:0000313" key="1">
    <source>
        <dbReference type="EMBL" id="APX99926.1"/>
    </source>
</evidence>
<reference evidence="1 2" key="1">
    <citation type="submission" date="2017-01" db="EMBL/GenBank/DDBJ databases">
        <title>Complete genome of Lacinutrix venerupis DOK2-8 isolated from seawater in Dokdo.</title>
        <authorList>
            <person name="Chi W.-J."/>
            <person name="Kim J.H."/>
        </authorList>
    </citation>
    <scope>NUCLEOTIDE SEQUENCE [LARGE SCALE GENOMIC DNA]</scope>
    <source>
        <strain evidence="1 2">DOK2-8</strain>
    </source>
</reference>
<accession>A0AAC9LNI0</accession>